<dbReference type="PANTHER" id="PTHR37315:SF1">
    <property type="entry name" value="UPF0311 PROTEIN BLR7842"/>
    <property type="match status" value="1"/>
</dbReference>
<name>A0AAN6MXC8_9PEZI</name>
<dbReference type="InterPro" id="IPR020915">
    <property type="entry name" value="UPF0311"/>
</dbReference>
<dbReference type="Gene3D" id="2.40.160.20">
    <property type="match status" value="1"/>
</dbReference>
<evidence type="ECO:0000313" key="3">
    <source>
        <dbReference type="EMBL" id="KAK3935245.1"/>
    </source>
</evidence>
<organism evidence="3 4">
    <name type="scientific">Diplogelasinospora grovesii</name>
    <dbReference type="NCBI Taxonomy" id="303347"/>
    <lineage>
        <taxon>Eukaryota</taxon>
        <taxon>Fungi</taxon>
        <taxon>Dikarya</taxon>
        <taxon>Ascomycota</taxon>
        <taxon>Pezizomycotina</taxon>
        <taxon>Sordariomycetes</taxon>
        <taxon>Sordariomycetidae</taxon>
        <taxon>Sordariales</taxon>
        <taxon>Diplogelasinosporaceae</taxon>
        <taxon>Diplogelasinospora</taxon>
    </lineage>
</organism>
<evidence type="ECO:0000313" key="4">
    <source>
        <dbReference type="Proteomes" id="UP001303473"/>
    </source>
</evidence>
<dbReference type="PANTHER" id="PTHR37315">
    <property type="entry name" value="UPF0311 PROTEIN BLR7842"/>
    <property type="match status" value="1"/>
</dbReference>
<keyword evidence="2" id="KW-0732">Signal</keyword>
<gene>
    <name evidence="3" type="ORF">QBC46DRAFT_413205</name>
</gene>
<dbReference type="AlphaFoldDB" id="A0AAN6MXC8"/>
<feature type="transmembrane region" description="Helical" evidence="1">
    <location>
        <begin position="131"/>
        <end position="149"/>
    </location>
</feature>
<proteinExistence type="predicted"/>
<keyword evidence="1" id="KW-0812">Transmembrane</keyword>
<dbReference type="Pfam" id="PF11578">
    <property type="entry name" value="DUF3237"/>
    <property type="match status" value="1"/>
</dbReference>
<sequence length="196" mass="21109">MPSLITLMLYLAVGVFHVSATSRPSLPQPPALTYLTTINLTTSTHISVGNEPSGERIVIPFVGGTVSGPKLNGTVAPLGVDWALSISTTDFLVDGKFVIQTIDGANIIFHDRGHAPYALGTFETGFKQHDWLNTVAAVVVVVVVVVVVAQTSAGASLTVFQASSSVSFLIRDFVYSHEERDCDYMPTWYRLDPVNL</sequence>
<dbReference type="EMBL" id="MU853932">
    <property type="protein sequence ID" value="KAK3935245.1"/>
    <property type="molecule type" value="Genomic_DNA"/>
</dbReference>
<keyword evidence="1" id="KW-1133">Transmembrane helix</keyword>
<keyword evidence="4" id="KW-1185">Reference proteome</keyword>
<evidence type="ECO:0000256" key="2">
    <source>
        <dbReference type="SAM" id="SignalP"/>
    </source>
</evidence>
<evidence type="ECO:0000256" key="1">
    <source>
        <dbReference type="SAM" id="Phobius"/>
    </source>
</evidence>
<comment type="caution">
    <text evidence="3">The sequence shown here is derived from an EMBL/GenBank/DDBJ whole genome shotgun (WGS) entry which is preliminary data.</text>
</comment>
<protein>
    <submittedName>
        <fullName evidence="3">Uncharacterized protein</fullName>
    </submittedName>
</protein>
<accession>A0AAN6MXC8</accession>
<reference evidence="4" key="1">
    <citation type="journal article" date="2023" name="Mol. Phylogenet. Evol.">
        <title>Genome-scale phylogeny and comparative genomics of the fungal order Sordariales.</title>
        <authorList>
            <person name="Hensen N."/>
            <person name="Bonometti L."/>
            <person name="Westerberg I."/>
            <person name="Brannstrom I.O."/>
            <person name="Guillou S."/>
            <person name="Cros-Aarteil S."/>
            <person name="Calhoun S."/>
            <person name="Haridas S."/>
            <person name="Kuo A."/>
            <person name="Mondo S."/>
            <person name="Pangilinan J."/>
            <person name="Riley R."/>
            <person name="LaButti K."/>
            <person name="Andreopoulos B."/>
            <person name="Lipzen A."/>
            <person name="Chen C."/>
            <person name="Yan M."/>
            <person name="Daum C."/>
            <person name="Ng V."/>
            <person name="Clum A."/>
            <person name="Steindorff A."/>
            <person name="Ohm R.A."/>
            <person name="Martin F."/>
            <person name="Silar P."/>
            <person name="Natvig D.O."/>
            <person name="Lalanne C."/>
            <person name="Gautier V."/>
            <person name="Ament-Velasquez S.L."/>
            <person name="Kruys A."/>
            <person name="Hutchinson M.I."/>
            <person name="Powell A.J."/>
            <person name="Barry K."/>
            <person name="Miller A.N."/>
            <person name="Grigoriev I.V."/>
            <person name="Debuchy R."/>
            <person name="Gladieux P."/>
            <person name="Hiltunen Thoren M."/>
            <person name="Johannesson H."/>
        </authorList>
    </citation>
    <scope>NUCLEOTIDE SEQUENCE [LARGE SCALE GENOMIC DNA]</scope>
    <source>
        <strain evidence="4">CBS 340.73</strain>
    </source>
</reference>
<feature type="chain" id="PRO_5043054209" evidence="2">
    <location>
        <begin position="21"/>
        <end position="196"/>
    </location>
</feature>
<feature type="signal peptide" evidence="2">
    <location>
        <begin position="1"/>
        <end position="20"/>
    </location>
</feature>
<dbReference type="Proteomes" id="UP001303473">
    <property type="component" value="Unassembled WGS sequence"/>
</dbReference>
<keyword evidence="1" id="KW-0472">Membrane</keyword>